<evidence type="ECO:0000256" key="1">
    <source>
        <dbReference type="ARBA" id="ARBA00022723"/>
    </source>
</evidence>
<dbReference type="EMBL" id="ML143406">
    <property type="protein sequence ID" value="TBU30357.1"/>
    <property type="molecule type" value="Genomic_DNA"/>
</dbReference>
<dbReference type="GO" id="GO:0000981">
    <property type="term" value="F:DNA-binding transcription factor activity, RNA polymerase II-specific"/>
    <property type="evidence" value="ECO:0007669"/>
    <property type="project" value="TreeGrafter"/>
</dbReference>
<dbReference type="GO" id="GO:0008270">
    <property type="term" value="F:zinc ion binding"/>
    <property type="evidence" value="ECO:0007669"/>
    <property type="project" value="UniProtKB-KW"/>
</dbReference>
<proteinExistence type="predicted"/>
<dbReference type="PANTHER" id="PTHR10237">
    <property type="entry name" value="DEFORMED EPIDERMAL AUTOREGULATORY FACTOR 1 HOMOLOG SUPPRESSIN"/>
    <property type="match status" value="1"/>
</dbReference>
<dbReference type="GO" id="GO:0005634">
    <property type="term" value="C:nucleus"/>
    <property type="evidence" value="ECO:0007669"/>
    <property type="project" value="TreeGrafter"/>
</dbReference>
<evidence type="ECO:0000256" key="2">
    <source>
        <dbReference type="ARBA" id="ARBA00022771"/>
    </source>
</evidence>
<keyword evidence="3" id="KW-0862">Zinc</keyword>
<dbReference type="Pfam" id="PF01753">
    <property type="entry name" value="zf-MYND"/>
    <property type="match status" value="1"/>
</dbReference>
<gene>
    <name evidence="7" type="ORF">BD310DRAFT_832538</name>
    <name evidence="6" type="ORF">BD311DRAFT_691069</name>
</gene>
<keyword evidence="1" id="KW-0479">Metal-binding</keyword>
<dbReference type="AlphaFoldDB" id="A0A4Q9PDW7"/>
<dbReference type="Gene3D" id="6.10.140.2220">
    <property type="match status" value="1"/>
</dbReference>
<evidence type="ECO:0000313" key="8">
    <source>
        <dbReference type="Proteomes" id="UP000292082"/>
    </source>
</evidence>
<dbReference type="Proteomes" id="UP000292957">
    <property type="component" value="Unassembled WGS sequence"/>
</dbReference>
<dbReference type="InterPro" id="IPR002893">
    <property type="entry name" value="Znf_MYND"/>
</dbReference>
<evidence type="ECO:0000313" key="6">
    <source>
        <dbReference type="EMBL" id="TBU30357.1"/>
    </source>
</evidence>
<evidence type="ECO:0000256" key="4">
    <source>
        <dbReference type="PROSITE-ProRule" id="PRU00134"/>
    </source>
</evidence>
<keyword evidence="2 4" id="KW-0863">Zinc-finger</keyword>
<feature type="domain" description="MYND-type" evidence="5">
    <location>
        <begin position="258"/>
        <end position="294"/>
    </location>
</feature>
<dbReference type="Proteomes" id="UP000292082">
    <property type="component" value="Unassembled WGS sequence"/>
</dbReference>
<evidence type="ECO:0000313" key="7">
    <source>
        <dbReference type="EMBL" id="TBU52285.1"/>
    </source>
</evidence>
<evidence type="ECO:0000259" key="5">
    <source>
        <dbReference type="PROSITE" id="PS50865"/>
    </source>
</evidence>
<dbReference type="InterPro" id="IPR024119">
    <property type="entry name" value="TF_DEAF-1"/>
</dbReference>
<dbReference type="SUPFAM" id="SSF144232">
    <property type="entry name" value="HIT/MYND zinc finger-like"/>
    <property type="match status" value="1"/>
</dbReference>
<organism evidence="7 8">
    <name type="scientific">Dichomitus squalens</name>
    <dbReference type="NCBI Taxonomy" id="114155"/>
    <lineage>
        <taxon>Eukaryota</taxon>
        <taxon>Fungi</taxon>
        <taxon>Dikarya</taxon>
        <taxon>Basidiomycota</taxon>
        <taxon>Agaricomycotina</taxon>
        <taxon>Agaricomycetes</taxon>
        <taxon>Polyporales</taxon>
        <taxon>Polyporaceae</taxon>
        <taxon>Dichomitus</taxon>
    </lineage>
</organism>
<name>A0A4Q9PDW7_9APHY</name>
<dbReference type="OMA" id="QNEAICI"/>
<dbReference type="PROSITE" id="PS01360">
    <property type="entry name" value="ZF_MYND_1"/>
    <property type="match status" value="1"/>
</dbReference>
<dbReference type="PROSITE" id="PS50865">
    <property type="entry name" value="ZF_MYND_2"/>
    <property type="match status" value="1"/>
</dbReference>
<accession>A0A4Q9PDW7</accession>
<evidence type="ECO:0000256" key="3">
    <source>
        <dbReference type="ARBA" id="ARBA00022833"/>
    </source>
</evidence>
<dbReference type="OrthoDB" id="341421at2759"/>
<keyword evidence="8" id="KW-1185">Reference proteome</keyword>
<dbReference type="EMBL" id="ML145258">
    <property type="protein sequence ID" value="TBU52285.1"/>
    <property type="molecule type" value="Genomic_DNA"/>
</dbReference>
<sequence>MDWTLSHSETLQVLKSMGIEIPTDTKLSGDALEKRLRDALNAAQYKDRLPSPFDLHGLPAWPLKRPNEADTRARSLFEAVQRGNMQEALQVYETKKAGGSTVPTLYVDPFMDLRQTMMGLGKYLDDGLRWCVLQDQEKEHCAVNLRVLSVLEVNERTPAFVVLYRNFDKSTALEGIDWIDEQVDTNPSEVGEVMLNVNATPLEQRLLLRVLKLNASLVPSDFKVERRRTEQSFKVSVLLPVGPLEYDALARLNVNLGCAVCGKRATSRCAGCQSIAYCGSECQRSDWPDHKITCRSLKGGTWRTIRLRSSMPGQDGKWLGFINRHTSTSLGFEGSATQRSIRKLDGSNPPPNTYDDKPFLVKFQVALVLAGLPAHMMMYDRKRTFQAFFYLEDDAWVYADFVREMEGPRGGYGGIKMYRWAKRVSEWELSVCLDREPGTDTKW</sequence>
<protein>
    <recommendedName>
        <fullName evidence="5">MYND-type domain-containing protein</fullName>
    </recommendedName>
</protein>
<dbReference type="PANTHER" id="PTHR10237:SF14">
    <property type="entry name" value="MYND-TYPE DOMAIN-CONTAINING PROTEIN"/>
    <property type="match status" value="1"/>
</dbReference>
<reference evidence="7 8" key="1">
    <citation type="submission" date="2019-01" db="EMBL/GenBank/DDBJ databases">
        <title>Draft genome sequences of three monokaryotic isolates of the white-rot basidiomycete fungus Dichomitus squalens.</title>
        <authorList>
            <consortium name="DOE Joint Genome Institute"/>
            <person name="Lopez S.C."/>
            <person name="Andreopoulos B."/>
            <person name="Pangilinan J."/>
            <person name="Lipzen A."/>
            <person name="Riley R."/>
            <person name="Ahrendt S."/>
            <person name="Ng V."/>
            <person name="Barry K."/>
            <person name="Daum C."/>
            <person name="Grigoriev I.V."/>
            <person name="Hilden K.S."/>
            <person name="Makela M.R."/>
            <person name="de Vries R.P."/>
        </authorList>
    </citation>
    <scope>NUCLEOTIDE SEQUENCE [LARGE SCALE GENOMIC DNA]</scope>
    <source>
        <strain evidence="7 8">CBS 464.89</strain>
        <strain evidence="6">OM18370.1</strain>
    </source>
</reference>